<dbReference type="InterPro" id="IPR017517">
    <property type="entry name" value="Maleyloyr_isom"/>
</dbReference>
<dbReference type="NCBIfam" id="TIGR03083">
    <property type="entry name" value="maleylpyruvate isomerase family mycothiol-dependent enzyme"/>
    <property type="match status" value="1"/>
</dbReference>
<dbReference type="GO" id="GO:0046872">
    <property type="term" value="F:metal ion binding"/>
    <property type="evidence" value="ECO:0007669"/>
    <property type="project" value="InterPro"/>
</dbReference>
<dbReference type="Gene3D" id="1.20.120.450">
    <property type="entry name" value="dinb family like domain"/>
    <property type="match status" value="1"/>
</dbReference>
<evidence type="ECO:0000313" key="3">
    <source>
        <dbReference type="Proteomes" id="UP000297496"/>
    </source>
</evidence>
<evidence type="ECO:0000259" key="1">
    <source>
        <dbReference type="Pfam" id="PF11716"/>
    </source>
</evidence>
<comment type="caution">
    <text evidence="2">The sequence shown here is derived from an EMBL/GenBank/DDBJ whole genome shotgun (WGS) entry which is preliminary data.</text>
</comment>
<sequence>MDSDTIWRHVDTERSALADLLEQLPEDAWRTPSLCAGWTVRDVAAHLTHSHVGVRDLLGIAVRSGFRYNAAVRDAALRSPLDHEQIVSTLRGFVGSRRTVPGLSEREPLLDVLVHTQDICVPLGIDHPMPRDAAVVSLERVIWWSRRIPLGPRMRDVHLVATDVAWEWGAGRRIEGPVRWLLLAAGGRTVAHQHLTGEVRALA</sequence>
<accession>A0A4Z1CCS9</accession>
<keyword evidence="2" id="KW-0670">Pyruvate</keyword>
<reference evidence="2 3" key="1">
    <citation type="submission" date="2019-04" db="EMBL/GenBank/DDBJ databases">
        <title>Three New Species of Nocardioides, Nocardioides euryhalodurans sp. nov., Nocardioides seonyuensis sp. nov. and Nocardioides eburneoflavus sp. nov. Isolated from Soil.</title>
        <authorList>
            <person name="Roh S.G."/>
            <person name="Lee C."/>
            <person name="Kim M.-K."/>
            <person name="Kim S.B."/>
        </authorList>
    </citation>
    <scope>NUCLEOTIDE SEQUENCE [LARGE SCALE GENOMIC DNA]</scope>
    <source>
        <strain evidence="2 3">MMS17-SY213</strain>
    </source>
</reference>
<dbReference type="Pfam" id="PF11716">
    <property type="entry name" value="MDMPI_N"/>
    <property type="match status" value="1"/>
</dbReference>
<dbReference type="RefSeq" id="WP_135837913.1">
    <property type="nucleotide sequence ID" value="NZ_SRRO01000001.1"/>
</dbReference>
<name>A0A4Z1CCS9_9ACTN</name>
<dbReference type="OrthoDB" id="5178565at2"/>
<organism evidence="2 3">
    <name type="scientific">Nocardioides eburneiflavus</name>
    <dbReference type="NCBI Taxonomy" id="2518372"/>
    <lineage>
        <taxon>Bacteria</taxon>
        <taxon>Bacillati</taxon>
        <taxon>Actinomycetota</taxon>
        <taxon>Actinomycetes</taxon>
        <taxon>Propionibacteriales</taxon>
        <taxon>Nocardioidaceae</taxon>
        <taxon>Nocardioides</taxon>
    </lineage>
</organism>
<feature type="domain" description="Mycothiol-dependent maleylpyruvate isomerase metal-binding" evidence="1">
    <location>
        <begin position="11"/>
        <end position="91"/>
    </location>
</feature>
<keyword evidence="3" id="KW-1185">Reference proteome</keyword>
<dbReference type="InterPro" id="IPR024344">
    <property type="entry name" value="MDMPI_metal-binding"/>
</dbReference>
<dbReference type="EMBL" id="SRRO01000001">
    <property type="protein sequence ID" value="TGN63375.1"/>
    <property type="molecule type" value="Genomic_DNA"/>
</dbReference>
<protein>
    <submittedName>
        <fullName evidence="2">Maleylpyruvate isomerase family mycothiol-dependent enzyme</fullName>
    </submittedName>
</protein>
<dbReference type="GO" id="GO:0016853">
    <property type="term" value="F:isomerase activity"/>
    <property type="evidence" value="ECO:0007669"/>
    <property type="project" value="UniProtKB-KW"/>
</dbReference>
<evidence type="ECO:0000313" key="2">
    <source>
        <dbReference type="EMBL" id="TGN63375.1"/>
    </source>
</evidence>
<dbReference type="InterPro" id="IPR034660">
    <property type="entry name" value="DinB/YfiT-like"/>
</dbReference>
<gene>
    <name evidence="2" type="ORF">EXE59_05005</name>
</gene>
<dbReference type="AlphaFoldDB" id="A0A4Z1CCS9"/>
<proteinExistence type="predicted"/>
<keyword evidence="2" id="KW-0413">Isomerase</keyword>
<dbReference type="SUPFAM" id="SSF109854">
    <property type="entry name" value="DinB/YfiT-like putative metalloenzymes"/>
    <property type="match status" value="1"/>
</dbReference>
<dbReference type="Proteomes" id="UP000297496">
    <property type="component" value="Unassembled WGS sequence"/>
</dbReference>